<evidence type="ECO:0000313" key="3">
    <source>
        <dbReference type="Proteomes" id="UP000245884"/>
    </source>
</evidence>
<feature type="compositionally biased region" description="Low complexity" evidence="1">
    <location>
        <begin position="232"/>
        <end position="243"/>
    </location>
</feature>
<feature type="compositionally biased region" description="Low complexity" evidence="1">
    <location>
        <begin position="309"/>
        <end position="328"/>
    </location>
</feature>
<sequence>MRHESTSSVHGDLDGGSSSGATSHDETARSSPQRMQQSLGPSVQWNATYDEEHLLHSHEASEEDFYPEWVKTQTSPPDAQPPAVNLRGPGPSSFGSSQGSLNISPSEYDRLGLTFDDTLGSGQTGQGQSDFLPQDDFSGPSGWPSAEETSALFASLEQANPPSLPFSHSQGAADPAWAVSQPGMDLDWDALPADPLSLAIWRSNSREDMLALMGGGTQRLEQLPEHTSADFSPSINLISPSSSTMNLPTVRSARRPSQDSLGSRRQSQHLRGASSAGSIVSPGRQPASTRRSFDTGHPYPSTRLRNEPSMRSISGSSSSGSSKGTRSRAMTSQSSRDSFHATSFMSRLESSEGQKSQPGGELPSSMVAHFQSLGLDLTQLSSSLPDVSSGHHRATQQPGITPHVTEHSFVSTSSSHLDASSLSLDDSLLAPIGHAQSRLSHSGEMDDDTPLSSPAFSANLSLGMEEATGASGSSISGSTRSSNEKGKGKAHEAPILQRRNNVTSSTSSWPRNISLRVNTGLQPPQGASPASHSPWSQNRGPSSAPLMQLSRSADHASQAASSGDSRSYGTSPGQHSDVQARAPPPPGRTLYRSRPISMDNLATGRSARGGGQPRVKYNEITAALDTLRAFLQQREKQAAREEGREERRESWSSAGLPSSSSSSSTSSSRRLRHSVGRLPPRGSVRMEGFAPPSNSSSRPLSPHGYIDEAVSRAMNREGAARQLTGRDSSDELTYSAPRLRTHQSWHRTSLPVLNSGTSREQERLDALQHLSERVKAMRRQSQREEEQERQRYQQQHHDDEGIAEEWQEYLETDESNERVYRSAAWRGSYGGHEARDR</sequence>
<evidence type="ECO:0000256" key="1">
    <source>
        <dbReference type="SAM" id="MobiDB-lite"/>
    </source>
</evidence>
<feature type="compositionally biased region" description="Basic and acidic residues" evidence="1">
    <location>
        <begin position="50"/>
        <end position="60"/>
    </location>
</feature>
<feature type="compositionally biased region" description="Basic and acidic residues" evidence="1">
    <location>
        <begin position="634"/>
        <end position="650"/>
    </location>
</feature>
<feature type="compositionally biased region" description="Low complexity" evidence="1">
    <location>
        <begin position="116"/>
        <end position="130"/>
    </location>
</feature>
<feature type="compositionally biased region" description="Polar residues" evidence="1">
    <location>
        <begin position="528"/>
        <end position="541"/>
    </location>
</feature>
<reference evidence="2 3" key="1">
    <citation type="journal article" date="2018" name="Mol. Biol. Evol.">
        <title>Broad Genomic Sampling Reveals a Smut Pathogenic Ancestry of the Fungal Clade Ustilaginomycotina.</title>
        <authorList>
            <person name="Kijpornyongpan T."/>
            <person name="Mondo S.J."/>
            <person name="Barry K."/>
            <person name="Sandor L."/>
            <person name="Lee J."/>
            <person name="Lipzen A."/>
            <person name="Pangilinan J."/>
            <person name="LaButti K."/>
            <person name="Hainaut M."/>
            <person name="Henrissat B."/>
            <person name="Grigoriev I.V."/>
            <person name="Spatafora J.W."/>
            <person name="Aime M.C."/>
        </authorList>
    </citation>
    <scope>NUCLEOTIDE SEQUENCE [LARGE SCALE GENOMIC DNA]</scope>
    <source>
        <strain evidence="2 3">MCA 5214</strain>
    </source>
</reference>
<organism evidence="2 3">
    <name type="scientific">Jaminaea rosea</name>
    <dbReference type="NCBI Taxonomy" id="1569628"/>
    <lineage>
        <taxon>Eukaryota</taxon>
        <taxon>Fungi</taxon>
        <taxon>Dikarya</taxon>
        <taxon>Basidiomycota</taxon>
        <taxon>Ustilaginomycotina</taxon>
        <taxon>Exobasidiomycetes</taxon>
        <taxon>Microstromatales</taxon>
        <taxon>Microstromatales incertae sedis</taxon>
        <taxon>Jaminaea</taxon>
    </lineage>
</organism>
<dbReference type="GeneID" id="37025096"/>
<feature type="compositionally biased region" description="Polar residues" evidence="1">
    <location>
        <begin position="558"/>
        <end position="577"/>
    </location>
</feature>
<feature type="region of interest" description="Disordered" evidence="1">
    <location>
        <begin position="634"/>
        <end position="704"/>
    </location>
</feature>
<feature type="region of interest" description="Disordered" evidence="1">
    <location>
        <begin position="381"/>
        <end position="400"/>
    </location>
</feature>
<dbReference type="EMBL" id="KZ819663">
    <property type="protein sequence ID" value="PWN29734.1"/>
    <property type="molecule type" value="Genomic_DNA"/>
</dbReference>
<feature type="region of interest" description="Disordered" evidence="1">
    <location>
        <begin position="231"/>
        <end position="364"/>
    </location>
</feature>
<feature type="compositionally biased region" description="Polar residues" evidence="1">
    <location>
        <begin position="29"/>
        <end position="47"/>
    </location>
</feature>
<dbReference type="AlphaFoldDB" id="A0A316UXL4"/>
<dbReference type="RefSeq" id="XP_025364346.1">
    <property type="nucleotide sequence ID" value="XM_025503273.1"/>
</dbReference>
<gene>
    <name evidence="2" type="ORF">BDZ90DRAFT_118179</name>
</gene>
<feature type="region of interest" description="Disordered" evidence="1">
    <location>
        <begin position="1"/>
        <end position="151"/>
    </location>
</feature>
<feature type="compositionally biased region" description="Low complexity" evidence="1">
    <location>
        <begin position="88"/>
        <end position="100"/>
    </location>
</feature>
<evidence type="ECO:0000313" key="2">
    <source>
        <dbReference type="EMBL" id="PWN29734.1"/>
    </source>
</evidence>
<feature type="compositionally biased region" description="Acidic residues" evidence="1">
    <location>
        <begin position="801"/>
        <end position="814"/>
    </location>
</feature>
<feature type="compositionally biased region" description="Polar residues" evidence="1">
    <location>
        <begin position="498"/>
        <end position="522"/>
    </location>
</feature>
<feature type="region of interest" description="Disordered" evidence="1">
    <location>
        <begin position="774"/>
        <end position="837"/>
    </location>
</feature>
<feature type="compositionally biased region" description="Low complexity" evidence="1">
    <location>
        <begin position="467"/>
        <end position="481"/>
    </location>
</feature>
<keyword evidence="3" id="KW-1185">Reference proteome</keyword>
<dbReference type="Proteomes" id="UP000245884">
    <property type="component" value="Unassembled WGS sequence"/>
</dbReference>
<feature type="region of interest" description="Disordered" evidence="1">
    <location>
        <begin position="718"/>
        <end position="761"/>
    </location>
</feature>
<feature type="compositionally biased region" description="Polar residues" evidence="1">
    <location>
        <begin position="329"/>
        <end position="345"/>
    </location>
</feature>
<accession>A0A316UXL4</accession>
<name>A0A316UXL4_9BASI</name>
<feature type="compositionally biased region" description="Low complexity" evidence="1">
    <location>
        <begin position="651"/>
        <end position="668"/>
    </location>
</feature>
<feature type="region of interest" description="Disordered" evidence="1">
    <location>
        <begin position="467"/>
        <end position="614"/>
    </location>
</feature>
<protein>
    <submittedName>
        <fullName evidence="2">Uncharacterized protein</fullName>
    </submittedName>
</protein>
<feature type="compositionally biased region" description="Basic and acidic residues" evidence="1">
    <location>
        <begin position="482"/>
        <end position="492"/>
    </location>
</feature>
<feature type="compositionally biased region" description="Low complexity" evidence="1">
    <location>
        <begin position="691"/>
        <end position="702"/>
    </location>
</feature>
<proteinExistence type="predicted"/>
<feature type="compositionally biased region" description="Basic and acidic residues" evidence="1">
    <location>
        <begin position="774"/>
        <end position="800"/>
    </location>
</feature>